<dbReference type="CDD" id="cd16913">
    <property type="entry name" value="YkuD_like"/>
    <property type="match status" value="1"/>
</dbReference>
<feature type="domain" description="L,D-TPase catalytic" evidence="8">
    <location>
        <begin position="150"/>
        <end position="296"/>
    </location>
</feature>
<keyword evidence="5 7" id="KW-0573">Peptidoglycan synthesis</keyword>
<evidence type="ECO:0000256" key="5">
    <source>
        <dbReference type="ARBA" id="ARBA00022984"/>
    </source>
</evidence>
<organism evidence="9 10">
    <name type="scientific">Novosphingobium decolorationis</name>
    <dbReference type="NCBI Taxonomy" id="2698673"/>
    <lineage>
        <taxon>Bacteria</taxon>
        <taxon>Pseudomonadati</taxon>
        <taxon>Pseudomonadota</taxon>
        <taxon>Alphaproteobacteria</taxon>
        <taxon>Sphingomonadales</taxon>
        <taxon>Sphingomonadaceae</taxon>
        <taxon>Novosphingobium</taxon>
    </lineage>
</organism>
<dbReference type="EMBL" id="CP054856">
    <property type="protein sequence ID" value="QVM82479.1"/>
    <property type="molecule type" value="Genomic_DNA"/>
</dbReference>
<dbReference type="InterPro" id="IPR005490">
    <property type="entry name" value="LD_TPept_cat_dom"/>
</dbReference>
<evidence type="ECO:0000313" key="10">
    <source>
        <dbReference type="Proteomes" id="UP000677126"/>
    </source>
</evidence>
<keyword evidence="6 7" id="KW-0961">Cell wall biogenesis/degradation</keyword>
<evidence type="ECO:0000256" key="6">
    <source>
        <dbReference type="ARBA" id="ARBA00023316"/>
    </source>
</evidence>
<dbReference type="Gene3D" id="2.40.440.10">
    <property type="entry name" value="L,D-transpeptidase catalytic domain-like"/>
    <property type="match status" value="1"/>
</dbReference>
<dbReference type="RefSeq" id="WP_213501632.1">
    <property type="nucleotide sequence ID" value="NZ_CP054856.1"/>
</dbReference>
<dbReference type="PANTHER" id="PTHR41533:SF2">
    <property type="entry name" value="BLR7131 PROTEIN"/>
    <property type="match status" value="1"/>
</dbReference>
<dbReference type="Pfam" id="PF03734">
    <property type="entry name" value="YkuD"/>
    <property type="match status" value="1"/>
</dbReference>
<proteinExistence type="inferred from homology"/>
<reference evidence="9 10" key="1">
    <citation type="journal article" date="2021" name="Int. J. Syst. Evol. Microbiol.">
        <title>Novosphingobium decolorationis sp. nov., an aniline blue-decolourizing bacterium isolated from East Pacific sediment.</title>
        <authorList>
            <person name="Chen X."/>
            <person name="Dong B."/>
            <person name="Chen T."/>
            <person name="Ren N."/>
            <person name="Wang J."/>
            <person name="Xu Y."/>
            <person name="Yang J."/>
            <person name="Zhu S."/>
            <person name="Chen J."/>
        </authorList>
    </citation>
    <scope>NUCLEOTIDE SEQUENCE [LARGE SCALE GENOMIC DNA]</scope>
    <source>
        <strain evidence="9 10">502str22</strain>
    </source>
</reference>
<dbReference type="InterPro" id="IPR038063">
    <property type="entry name" value="Transpep_catalytic_dom"/>
</dbReference>
<evidence type="ECO:0000256" key="4">
    <source>
        <dbReference type="ARBA" id="ARBA00022960"/>
    </source>
</evidence>
<gene>
    <name evidence="9" type="ORF">HT578_01085</name>
</gene>
<evidence type="ECO:0000313" key="9">
    <source>
        <dbReference type="EMBL" id="QVM82479.1"/>
    </source>
</evidence>
<evidence type="ECO:0000256" key="2">
    <source>
        <dbReference type="ARBA" id="ARBA00005992"/>
    </source>
</evidence>
<evidence type="ECO:0000256" key="7">
    <source>
        <dbReference type="PROSITE-ProRule" id="PRU01373"/>
    </source>
</evidence>
<name>A0ABX8E020_9SPHN</name>
<keyword evidence="4 7" id="KW-0133">Cell shape</keyword>
<feature type="active site" description="Proton donor/acceptor" evidence="7">
    <location>
        <position position="253"/>
    </location>
</feature>
<dbReference type="InterPro" id="IPR052905">
    <property type="entry name" value="LD-transpeptidase_YkuD-like"/>
</dbReference>
<dbReference type="PROSITE" id="PS52029">
    <property type="entry name" value="LD_TPASE"/>
    <property type="match status" value="1"/>
</dbReference>
<comment type="similarity">
    <text evidence="2">Belongs to the YkuD family.</text>
</comment>
<protein>
    <submittedName>
        <fullName evidence="9">L,D-transpeptidase family protein</fullName>
    </submittedName>
</protein>
<feature type="active site" description="Nucleophile" evidence="7">
    <location>
        <position position="272"/>
    </location>
</feature>
<evidence type="ECO:0000259" key="8">
    <source>
        <dbReference type="PROSITE" id="PS52029"/>
    </source>
</evidence>
<dbReference type="Proteomes" id="UP000677126">
    <property type="component" value="Chromosome"/>
</dbReference>
<comment type="pathway">
    <text evidence="1 7">Cell wall biogenesis; peptidoglycan biosynthesis.</text>
</comment>
<keyword evidence="3" id="KW-0808">Transferase</keyword>
<keyword evidence="10" id="KW-1185">Reference proteome</keyword>
<dbReference type="SUPFAM" id="SSF141523">
    <property type="entry name" value="L,D-transpeptidase catalytic domain-like"/>
    <property type="match status" value="1"/>
</dbReference>
<accession>A0ABX8E020</accession>
<evidence type="ECO:0000256" key="3">
    <source>
        <dbReference type="ARBA" id="ARBA00022679"/>
    </source>
</evidence>
<dbReference type="PANTHER" id="PTHR41533">
    <property type="entry name" value="L,D-TRANSPEPTIDASE HI_1667-RELATED"/>
    <property type="match status" value="1"/>
</dbReference>
<dbReference type="Pfam" id="PF20142">
    <property type="entry name" value="Scaffold"/>
    <property type="match status" value="1"/>
</dbReference>
<evidence type="ECO:0000256" key="1">
    <source>
        <dbReference type="ARBA" id="ARBA00004752"/>
    </source>
</evidence>
<dbReference type="InterPro" id="IPR045380">
    <property type="entry name" value="LD_TPept_scaffold_dom"/>
</dbReference>
<sequence length="364" mass="39666">MDAQTRPWSQRELAALKAAAGALPDHGLRPLDTSVLEDAREGGDAEALASAAQELALDLARTALLGEASARMRSGWHIADPDAEIDIAAWLARARAGGGLTSFLDALWPDHPDYGALQKAFVQETDPQRRATLARNMERWRWLPHRMEPDYILVNTAAFTAHLWRKGAQVGLWPVIVGKVSTPSPTFRAEVRGVILNPWWNIPQSIVRENNGRFPASRGYVRTGGRWRQKPGPNNALGQMKLDMPNPYSVYMHDTPGKALFEREVRAFSHGCIRTGDALGFAATLLEGAATQAQIDAVLASRRETRLALGKALPVYITYFTAGRAQDGGGVELYPDIYGRDARMAAAVASSEGAMQETECALSG</sequence>